<reference evidence="5 6" key="1">
    <citation type="submission" date="2016-04" db="EMBL/GenBank/DDBJ databases">
        <title>Draft genome of Fonsecaea erecta CBS 125763.</title>
        <authorList>
            <person name="Weiss V.A."/>
            <person name="Vicente V.A."/>
            <person name="Raittz R.T."/>
            <person name="Moreno L.F."/>
            <person name="De Souza E.M."/>
            <person name="Pedrosa F.O."/>
            <person name="Steffens M.B."/>
            <person name="Faoro H."/>
            <person name="Tadra-Sfeir M.Z."/>
            <person name="Najafzadeh M.J."/>
            <person name="Felipe M.S."/>
            <person name="Teixeira M."/>
            <person name="Sun J."/>
            <person name="Xi L."/>
            <person name="Gomes R."/>
            <person name="De Azevedo C.M."/>
            <person name="Salgado C.G."/>
            <person name="Da Silva M.B."/>
            <person name="Nascimento M.F."/>
            <person name="Queiroz-Telles F."/>
            <person name="Attili D.S."/>
            <person name="Gorbushina A."/>
        </authorList>
    </citation>
    <scope>NUCLEOTIDE SEQUENCE [LARGE SCALE GENOMIC DNA]</scope>
    <source>
        <strain evidence="5 6">CBS 125763</strain>
    </source>
</reference>
<dbReference type="PANTHER" id="PTHR45024">
    <property type="entry name" value="DEHYDROGENASES, SHORT CHAIN"/>
    <property type="match status" value="1"/>
</dbReference>
<organism evidence="5 6">
    <name type="scientific">Fonsecaea erecta</name>
    <dbReference type="NCBI Taxonomy" id="1367422"/>
    <lineage>
        <taxon>Eukaryota</taxon>
        <taxon>Fungi</taxon>
        <taxon>Dikarya</taxon>
        <taxon>Ascomycota</taxon>
        <taxon>Pezizomycotina</taxon>
        <taxon>Eurotiomycetes</taxon>
        <taxon>Chaetothyriomycetidae</taxon>
        <taxon>Chaetothyriales</taxon>
        <taxon>Herpotrichiellaceae</taxon>
        <taxon>Fonsecaea</taxon>
    </lineage>
</organism>
<evidence type="ECO:0000256" key="3">
    <source>
        <dbReference type="ARBA" id="ARBA00023002"/>
    </source>
</evidence>
<sequence length="194" mass="20782">MASERLSQIERHLADPSRIDDQVVLVTGAGQGIGRSAALLLASKGAKIGVNDLDKDKAQAVVDEILAKGGQAECYPGNVLDALFPGSFVAAILKKWGKINCLINNAGFCQDSAIHKMTDDKFDIIMKVHNYTPFRMIRALSTHWMDPANLDMAKSIVNVSSTSGLHGSMGQINYATAKAGIVGLTKTVALEWGR</sequence>
<dbReference type="Pfam" id="PF00106">
    <property type="entry name" value="adh_short"/>
    <property type="match status" value="1"/>
</dbReference>
<dbReference type="InterPro" id="IPR036291">
    <property type="entry name" value="NAD(P)-bd_dom_sf"/>
</dbReference>
<keyword evidence="6" id="KW-1185">Reference proteome</keyword>
<dbReference type="OrthoDB" id="37659at2759"/>
<dbReference type="Proteomes" id="UP000078343">
    <property type="component" value="Unassembled WGS sequence"/>
</dbReference>
<dbReference type="GeneID" id="30004356"/>
<dbReference type="STRING" id="1367422.A0A178ZWQ7"/>
<accession>A0A178ZWQ7</accession>
<dbReference type="PROSITE" id="PS00061">
    <property type="entry name" value="ADH_SHORT"/>
    <property type="match status" value="1"/>
</dbReference>
<dbReference type="InterPro" id="IPR002347">
    <property type="entry name" value="SDR_fam"/>
</dbReference>
<dbReference type="Gene3D" id="3.40.50.720">
    <property type="entry name" value="NAD(P)-binding Rossmann-like Domain"/>
    <property type="match status" value="1"/>
</dbReference>
<comment type="similarity">
    <text evidence="1 4">Belongs to the short-chain dehydrogenases/reductases (SDR) family.</text>
</comment>
<dbReference type="InterPro" id="IPR051687">
    <property type="entry name" value="Peroxisomal_Beta-Oxidation"/>
</dbReference>
<dbReference type="PRINTS" id="PR00080">
    <property type="entry name" value="SDRFAMILY"/>
</dbReference>
<comment type="caution">
    <text evidence="5">The sequence shown here is derived from an EMBL/GenBank/DDBJ whole genome shotgun (WGS) entry which is preliminary data.</text>
</comment>
<dbReference type="PANTHER" id="PTHR45024:SF2">
    <property type="entry name" value="SCP2 DOMAIN-CONTAINING PROTEIN"/>
    <property type="match status" value="1"/>
</dbReference>
<proteinExistence type="inferred from homology"/>
<dbReference type="RefSeq" id="XP_018697581.1">
    <property type="nucleotide sequence ID" value="XM_018831702.1"/>
</dbReference>
<dbReference type="AlphaFoldDB" id="A0A178ZWQ7"/>
<name>A0A178ZWQ7_9EURO</name>
<evidence type="ECO:0000313" key="6">
    <source>
        <dbReference type="Proteomes" id="UP000078343"/>
    </source>
</evidence>
<dbReference type="InterPro" id="IPR020904">
    <property type="entry name" value="Sc_DH/Rdtase_CS"/>
</dbReference>
<keyword evidence="2" id="KW-0521">NADP</keyword>
<protein>
    <recommendedName>
        <fullName evidence="7">3-oxoacyl-[acyl-carrier protein] reductase</fullName>
    </recommendedName>
</protein>
<dbReference type="PRINTS" id="PR00081">
    <property type="entry name" value="GDHRDH"/>
</dbReference>
<evidence type="ECO:0000256" key="4">
    <source>
        <dbReference type="RuleBase" id="RU000363"/>
    </source>
</evidence>
<evidence type="ECO:0008006" key="7">
    <source>
        <dbReference type="Google" id="ProtNLM"/>
    </source>
</evidence>
<evidence type="ECO:0000256" key="2">
    <source>
        <dbReference type="ARBA" id="ARBA00022857"/>
    </source>
</evidence>
<dbReference type="SUPFAM" id="SSF51735">
    <property type="entry name" value="NAD(P)-binding Rossmann-fold domains"/>
    <property type="match status" value="1"/>
</dbReference>
<dbReference type="GO" id="GO:0016491">
    <property type="term" value="F:oxidoreductase activity"/>
    <property type="evidence" value="ECO:0007669"/>
    <property type="project" value="UniProtKB-KW"/>
</dbReference>
<evidence type="ECO:0000256" key="1">
    <source>
        <dbReference type="ARBA" id="ARBA00006484"/>
    </source>
</evidence>
<keyword evidence="3" id="KW-0560">Oxidoreductase</keyword>
<evidence type="ECO:0000313" key="5">
    <source>
        <dbReference type="EMBL" id="OAP64214.1"/>
    </source>
</evidence>
<dbReference type="EMBL" id="LVYI01000001">
    <property type="protein sequence ID" value="OAP64214.1"/>
    <property type="molecule type" value="Genomic_DNA"/>
</dbReference>
<gene>
    <name evidence="5" type="ORF">AYL99_00186</name>
</gene>